<feature type="compositionally biased region" description="Polar residues" evidence="1">
    <location>
        <begin position="759"/>
        <end position="782"/>
    </location>
</feature>
<name>A0A183SXR5_SCHSO</name>
<accession>A0A183SXR5</accession>
<feature type="compositionally biased region" description="Acidic residues" evidence="1">
    <location>
        <begin position="252"/>
        <end position="265"/>
    </location>
</feature>
<feature type="region of interest" description="Disordered" evidence="1">
    <location>
        <begin position="247"/>
        <end position="287"/>
    </location>
</feature>
<feature type="region of interest" description="Disordered" evidence="1">
    <location>
        <begin position="1070"/>
        <end position="1096"/>
    </location>
</feature>
<dbReference type="PANTHER" id="PTHR24116">
    <property type="entry name" value="KINASE D-INTERACTING SUBSTRATE OF 220 KDA"/>
    <property type="match status" value="1"/>
</dbReference>
<feature type="region of interest" description="Disordered" evidence="1">
    <location>
        <begin position="114"/>
        <end position="149"/>
    </location>
</feature>
<dbReference type="Proteomes" id="UP000275846">
    <property type="component" value="Unassembled WGS sequence"/>
</dbReference>
<dbReference type="AlphaFoldDB" id="A0A183SXR5"/>
<dbReference type="Pfam" id="PF23307">
    <property type="entry name" value="SAM_KIDINS220"/>
    <property type="match status" value="1"/>
</dbReference>
<dbReference type="InterPro" id="IPR057092">
    <property type="entry name" value="SAM_KIDINS220"/>
</dbReference>
<feature type="compositionally biased region" description="Basic residues" evidence="1">
    <location>
        <begin position="817"/>
        <end position="830"/>
    </location>
</feature>
<feature type="region of interest" description="Disordered" evidence="1">
    <location>
        <begin position="759"/>
        <end position="786"/>
    </location>
</feature>
<feature type="region of interest" description="Disordered" evidence="1">
    <location>
        <begin position="1005"/>
        <end position="1051"/>
    </location>
</feature>
<dbReference type="PANTHER" id="PTHR24116:SF0">
    <property type="entry name" value="KINASE D-INTERACTING SUBSTRATE OF 220 KDA"/>
    <property type="match status" value="1"/>
</dbReference>
<dbReference type="WBParaSite" id="SSLN_0000935701-mRNA-1">
    <property type="protein sequence ID" value="SSLN_0000935701-mRNA-1"/>
    <property type="gene ID" value="SSLN_0000935701"/>
</dbReference>
<feature type="compositionally biased region" description="Basic and acidic residues" evidence="1">
    <location>
        <begin position="412"/>
        <end position="421"/>
    </location>
</feature>
<feature type="domain" description="Kinase D-interacting substrate of 220 kDa-like SAM" evidence="2">
    <location>
        <begin position="476"/>
        <end position="554"/>
    </location>
</feature>
<feature type="compositionally biased region" description="Basic and acidic residues" evidence="1">
    <location>
        <begin position="1070"/>
        <end position="1080"/>
    </location>
</feature>
<protein>
    <submittedName>
        <fullName evidence="5">Death domain-containing protein</fullName>
    </submittedName>
</protein>
<dbReference type="GO" id="GO:0030165">
    <property type="term" value="F:PDZ domain binding"/>
    <property type="evidence" value="ECO:0007669"/>
    <property type="project" value="TreeGrafter"/>
</dbReference>
<evidence type="ECO:0000313" key="3">
    <source>
        <dbReference type="EMBL" id="VDL95398.1"/>
    </source>
</evidence>
<evidence type="ECO:0000313" key="5">
    <source>
        <dbReference type="WBParaSite" id="SSLN_0000935701-mRNA-1"/>
    </source>
</evidence>
<feature type="region of interest" description="Disordered" evidence="1">
    <location>
        <begin position="962"/>
        <end position="992"/>
    </location>
</feature>
<dbReference type="EMBL" id="UYSU01034982">
    <property type="protein sequence ID" value="VDL95398.1"/>
    <property type="molecule type" value="Genomic_DNA"/>
</dbReference>
<reference evidence="3 4" key="2">
    <citation type="submission" date="2018-11" db="EMBL/GenBank/DDBJ databases">
        <authorList>
            <consortium name="Pathogen Informatics"/>
        </authorList>
    </citation>
    <scope>NUCLEOTIDE SEQUENCE [LARGE SCALE GENOMIC DNA]</scope>
    <source>
        <strain evidence="3 4">NST_G2</strain>
    </source>
</reference>
<dbReference type="InterPro" id="IPR052771">
    <property type="entry name" value="Neurotrophin_sig_adaptor"/>
</dbReference>
<evidence type="ECO:0000259" key="2">
    <source>
        <dbReference type="Pfam" id="PF23307"/>
    </source>
</evidence>
<feature type="compositionally biased region" description="Basic residues" evidence="1">
    <location>
        <begin position="973"/>
        <end position="988"/>
    </location>
</feature>
<gene>
    <name evidence="3" type="ORF">SSLN_LOCUS9013</name>
</gene>
<dbReference type="STRING" id="70667.A0A183SXR5"/>
<evidence type="ECO:0000313" key="4">
    <source>
        <dbReference type="Proteomes" id="UP000275846"/>
    </source>
</evidence>
<dbReference type="OrthoDB" id="6084525at2759"/>
<feature type="compositionally biased region" description="Polar residues" evidence="1">
    <location>
        <begin position="1081"/>
        <end position="1096"/>
    </location>
</feature>
<feature type="region of interest" description="Disordered" evidence="1">
    <location>
        <begin position="817"/>
        <end position="841"/>
    </location>
</feature>
<sequence>MFFEDRPTDYKPSGQANLDHSADRVLRFIQNVADTSHLILSNIHLPIFLDSFTFPSVNNLQQSQAAMSMPVTPVSQRKSADGHVVGFELPLSKTPKHSESGQVNGAFNSIEELASQPKMTDTNNGCGNKRTGLTPSTPGRLSTSTAAQSSKNPASIVAANASRIAQMRANAHGIAEIFLATDEMAEQNAIILKNLVASTAFTSRLLRLNFAEFSVRQLVNWVFMTHHWPFHLSWLIVLVESSGRAAGSELGAGDEDEEDAEEQDGGETQLHKKKVTHTGDRHTRPQAPEQSQCFLKLLTRTMEEIASMPSVATILTCDDRDPSMLLEFVQTKMVCDYKRSELKRLIQLSLFLNPLIRTCIRDLRQRSTTQSAGDASQNPQPDADTLDMKRPSETSQFAFQIHSYLQNTANETKARAARDTEEAVQTTQDSSGETRSPLPVSIDSETTERGICFSNPANTINYPTCPVHLKKALPPTLLSKMNVADVCELLAAIADLPVSSCAMYQSRLRQQNITGLVLSVCDLEKLRTEMQMNFGDWQLFRTLVLYLRQLEGANLLSSVANVSGRLTRHGGNTSSQLETSAHLPDMTVVYPYAHMTGPNCQKPLPRQFGEQSQAQKNVFDVPVFVQHCTAASTAPNVRARGRLNAVSAPCTTDRTISDFSFGSGTEEMEFIWRRDFKPETLKPQVEMDKKPGSLRTPLHTHLTPQPEADETADSSTVAVSRKTPVGFRPKYDRASFHQLPHFFPPSANCRLINTTSFDSAKKSSGSCSRKGNLKQPSRTPSGQAVPVWLDPSGKPILGFSRSTIDLRSSDSCRHIHGARRHKKSGRKRMRREASSASLSAQQARIFKSASQGTEQMKMISLQPAYLSNPSAGETQPSFIPVWYPNLSCMSEMKPSDAVIANASPSSSPSSVASEDGTYDFPSEYSNHGQYYICPNHNTPPQPVHLDEALRTPDKRARSASIFECPGLTEYPKRPSKATSHHRHHHHQHPALLQATCSYSPQEFFPKRARSRQPQTPGPANRKRDERSIASQRSGPGSRAHTPSIGHQAQESYSPEECTCDYFLYMRGAEEEAGREREETAKNVNSVPTPWSYTHKISSPDLSEIEAMTSS</sequence>
<evidence type="ECO:0000256" key="1">
    <source>
        <dbReference type="SAM" id="MobiDB-lite"/>
    </source>
</evidence>
<feature type="region of interest" description="Disordered" evidence="1">
    <location>
        <begin position="367"/>
        <end position="388"/>
    </location>
</feature>
<feature type="region of interest" description="Disordered" evidence="1">
    <location>
        <begin position="410"/>
        <end position="441"/>
    </location>
</feature>
<feature type="region of interest" description="Disordered" evidence="1">
    <location>
        <begin position="686"/>
        <end position="717"/>
    </location>
</feature>
<feature type="compositionally biased region" description="Polar residues" evidence="1">
    <location>
        <begin position="117"/>
        <end position="149"/>
    </location>
</feature>
<proteinExistence type="predicted"/>
<keyword evidence="4" id="KW-1185">Reference proteome</keyword>
<organism evidence="5">
    <name type="scientific">Schistocephalus solidus</name>
    <name type="common">Tapeworm</name>
    <dbReference type="NCBI Taxonomy" id="70667"/>
    <lineage>
        <taxon>Eukaryota</taxon>
        <taxon>Metazoa</taxon>
        <taxon>Spiralia</taxon>
        <taxon>Lophotrochozoa</taxon>
        <taxon>Platyhelminthes</taxon>
        <taxon>Cestoda</taxon>
        <taxon>Eucestoda</taxon>
        <taxon>Diphyllobothriidea</taxon>
        <taxon>Diphyllobothriidae</taxon>
        <taxon>Schistocephalus</taxon>
    </lineage>
</organism>
<dbReference type="GO" id="GO:0019887">
    <property type="term" value="F:protein kinase regulator activity"/>
    <property type="evidence" value="ECO:0007669"/>
    <property type="project" value="TreeGrafter"/>
</dbReference>
<feature type="compositionally biased region" description="Polar residues" evidence="1">
    <location>
        <begin position="367"/>
        <end position="380"/>
    </location>
</feature>
<reference evidence="5" key="1">
    <citation type="submission" date="2016-06" db="UniProtKB">
        <authorList>
            <consortium name="WormBaseParasite"/>
        </authorList>
    </citation>
    <scope>IDENTIFICATION</scope>
</reference>
<feature type="compositionally biased region" description="Polar residues" evidence="1">
    <location>
        <begin position="423"/>
        <end position="434"/>
    </location>
</feature>